<dbReference type="Gene3D" id="3.10.450.360">
    <property type="match status" value="1"/>
</dbReference>
<reference evidence="2" key="1">
    <citation type="submission" date="2024-03" db="EMBL/GenBank/DDBJ databases">
        <title>Chitinophaga horti sp. nov., isolated from garden soil.</title>
        <authorList>
            <person name="Lee D.S."/>
            <person name="Han D.M."/>
            <person name="Baek J.H."/>
            <person name="Choi D.G."/>
            <person name="Jeon J.H."/>
            <person name="Jeon C.O."/>
        </authorList>
    </citation>
    <scope>NUCLEOTIDE SEQUENCE [LARGE SCALE GENOMIC DNA]</scope>
    <source>
        <strain evidence="2">GPA1</strain>
    </source>
</reference>
<name>A0ABZ2YNF9_9BACT</name>
<sequence>MTSYKLLLLAINAIAGATMPLRAQVRELPEVTVTAKNYKYLRSINSKEAAQPVKLLEAKAASYDIKNSEYYEDDNDTYFITFYLPEGYVLAVYDQEGKLLRTAEKFKNIVLPALVRASVAKRFPNWSISKDIYLVKFGDEAGAKMQYKLLLENGSKRMRVKTDENGEFID</sequence>
<organism evidence="1 2">
    <name type="scientific">Chitinophaga pollutisoli</name>
    <dbReference type="NCBI Taxonomy" id="3133966"/>
    <lineage>
        <taxon>Bacteria</taxon>
        <taxon>Pseudomonadati</taxon>
        <taxon>Bacteroidota</taxon>
        <taxon>Chitinophagia</taxon>
        <taxon>Chitinophagales</taxon>
        <taxon>Chitinophagaceae</taxon>
        <taxon>Chitinophaga</taxon>
    </lineage>
</organism>
<dbReference type="GO" id="GO:0016779">
    <property type="term" value="F:nucleotidyltransferase activity"/>
    <property type="evidence" value="ECO:0007669"/>
    <property type="project" value="UniProtKB-KW"/>
</dbReference>
<dbReference type="SUPFAM" id="SSF160574">
    <property type="entry name" value="BT0923-like"/>
    <property type="match status" value="1"/>
</dbReference>
<dbReference type="EMBL" id="CP149822">
    <property type="protein sequence ID" value="WZN41274.1"/>
    <property type="molecule type" value="Genomic_DNA"/>
</dbReference>
<dbReference type="RefSeq" id="WP_341836129.1">
    <property type="nucleotide sequence ID" value="NZ_CP149822.1"/>
</dbReference>
<keyword evidence="1" id="KW-0808">Transferase</keyword>
<evidence type="ECO:0000313" key="2">
    <source>
        <dbReference type="Proteomes" id="UP001485459"/>
    </source>
</evidence>
<accession>A0ABZ2YNF9</accession>
<protein>
    <submittedName>
        <fullName evidence="1">Nicotinate-nucleotide adenylyltransferase</fullName>
    </submittedName>
</protein>
<gene>
    <name evidence="1" type="ORF">WJU16_25250</name>
</gene>
<dbReference type="Proteomes" id="UP001485459">
    <property type="component" value="Chromosome"/>
</dbReference>
<keyword evidence="2" id="KW-1185">Reference proteome</keyword>
<proteinExistence type="predicted"/>
<evidence type="ECO:0000313" key="1">
    <source>
        <dbReference type="EMBL" id="WZN41274.1"/>
    </source>
</evidence>
<keyword evidence="1" id="KW-0548">Nucleotidyltransferase</keyword>